<dbReference type="GO" id="GO:0005886">
    <property type="term" value="C:plasma membrane"/>
    <property type="evidence" value="ECO:0007669"/>
    <property type="project" value="TreeGrafter"/>
</dbReference>
<dbReference type="InterPro" id="IPR001182">
    <property type="entry name" value="FtsW/RodA"/>
</dbReference>
<sequence length="369" mass="41491">MLSLIKKQDWLLNLTILFLAISSLLILYSVGSDFFWRQVFWFIVVFIVILSFSLVDWRSLMSYRWLVLLIYLAVVLLLGLTLIFAPTIRSSKSWLVIGPLRFQTAEFAKVALILMLSYFFARRHIAIANWENIFKSFVYFIILAILVLLQPDLGSVLIFSSIWLGFLLVSGIPWRYIFIGLAVFIIISPVAWQYLLKDYQKERVIAVFNTEYSPLKVNYGVNQSKIAIGSAGFWGKGFGQGTQVRLGFLPEAQSDFVFAAFVEEWGFFGGSLIISAFAFLIFRIVKIGLAAENNFARLVCLGVIIMMLAHFTLNVGSAVGLLPVVGVSFPFLSYGGSNLLANAILVGIIQGIMARSSFFRGMPLLMESR</sequence>
<evidence type="ECO:0000256" key="2">
    <source>
        <dbReference type="ARBA" id="ARBA00022692"/>
    </source>
</evidence>
<organism evidence="7 8">
    <name type="scientific">Candidatus Harrisonbacteria bacterium RIFCSPLOWO2_02_FULL_41_13b</name>
    <dbReference type="NCBI Taxonomy" id="1798409"/>
    <lineage>
        <taxon>Bacteria</taxon>
        <taxon>Candidatus Harrisoniibacteriota</taxon>
    </lineage>
</organism>
<evidence type="ECO:0008006" key="9">
    <source>
        <dbReference type="Google" id="ProtNLM"/>
    </source>
</evidence>
<feature type="transmembrane region" description="Helical" evidence="6">
    <location>
        <begin position="34"/>
        <end position="54"/>
    </location>
</feature>
<keyword evidence="4 6" id="KW-1133">Transmembrane helix</keyword>
<keyword evidence="5 6" id="KW-0472">Membrane</keyword>
<name>A0A1G1ZR25_9BACT</name>
<dbReference type="Proteomes" id="UP000177690">
    <property type="component" value="Unassembled WGS sequence"/>
</dbReference>
<dbReference type="GO" id="GO:0015648">
    <property type="term" value="F:lipid-linked peptidoglycan transporter activity"/>
    <property type="evidence" value="ECO:0007669"/>
    <property type="project" value="TreeGrafter"/>
</dbReference>
<feature type="transmembrane region" description="Helical" evidence="6">
    <location>
        <begin position="265"/>
        <end position="285"/>
    </location>
</feature>
<comment type="subcellular location">
    <subcellularLocation>
        <location evidence="1">Membrane</location>
        <topology evidence="1">Multi-pass membrane protein</topology>
    </subcellularLocation>
</comment>
<dbReference type="Pfam" id="PF01098">
    <property type="entry name" value="FTSW_RODA_SPOVE"/>
    <property type="match status" value="1"/>
</dbReference>
<evidence type="ECO:0000256" key="1">
    <source>
        <dbReference type="ARBA" id="ARBA00004141"/>
    </source>
</evidence>
<dbReference type="STRING" id="1798409.A3I24_04385"/>
<proteinExistence type="predicted"/>
<keyword evidence="2 6" id="KW-0812">Transmembrane</keyword>
<dbReference type="EMBL" id="MHJL01000033">
    <property type="protein sequence ID" value="OGY66895.1"/>
    <property type="molecule type" value="Genomic_DNA"/>
</dbReference>
<evidence type="ECO:0000313" key="8">
    <source>
        <dbReference type="Proteomes" id="UP000177690"/>
    </source>
</evidence>
<dbReference type="AlphaFoldDB" id="A0A1G1ZR25"/>
<evidence type="ECO:0000313" key="7">
    <source>
        <dbReference type="EMBL" id="OGY66895.1"/>
    </source>
</evidence>
<feature type="transmembrane region" description="Helical" evidence="6">
    <location>
        <begin position="339"/>
        <end position="359"/>
    </location>
</feature>
<comment type="caution">
    <text evidence="7">The sequence shown here is derived from an EMBL/GenBank/DDBJ whole genome shotgun (WGS) entry which is preliminary data.</text>
</comment>
<dbReference type="GO" id="GO:0008360">
    <property type="term" value="P:regulation of cell shape"/>
    <property type="evidence" value="ECO:0007669"/>
    <property type="project" value="UniProtKB-KW"/>
</dbReference>
<feature type="transmembrane region" description="Helical" evidence="6">
    <location>
        <begin position="177"/>
        <end position="195"/>
    </location>
</feature>
<gene>
    <name evidence="7" type="ORF">A3I24_04385</name>
</gene>
<evidence type="ECO:0000256" key="3">
    <source>
        <dbReference type="ARBA" id="ARBA00022960"/>
    </source>
</evidence>
<dbReference type="PANTHER" id="PTHR30474:SF1">
    <property type="entry name" value="PEPTIDOGLYCAN GLYCOSYLTRANSFERASE MRDB"/>
    <property type="match status" value="1"/>
</dbReference>
<feature type="transmembrane region" description="Helical" evidence="6">
    <location>
        <begin position="297"/>
        <end position="319"/>
    </location>
</feature>
<feature type="transmembrane region" description="Helical" evidence="6">
    <location>
        <begin position="155"/>
        <end position="172"/>
    </location>
</feature>
<feature type="transmembrane region" description="Helical" evidence="6">
    <location>
        <begin position="10"/>
        <end position="28"/>
    </location>
</feature>
<evidence type="ECO:0000256" key="4">
    <source>
        <dbReference type="ARBA" id="ARBA00022989"/>
    </source>
</evidence>
<feature type="transmembrane region" description="Helical" evidence="6">
    <location>
        <begin position="100"/>
        <end position="121"/>
    </location>
</feature>
<dbReference type="GO" id="GO:0032153">
    <property type="term" value="C:cell division site"/>
    <property type="evidence" value="ECO:0007669"/>
    <property type="project" value="TreeGrafter"/>
</dbReference>
<evidence type="ECO:0000256" key="6">
    <source>
        <dbReference type="SAM" id="Phobius"/>
    </source>
</evidence>
<feature type="transmembrane region" description="Helical" evidence="6">
    <location>
        <begin position="66"/>
        <end position="88"/>
    </location>
</feature>
<reference evidence="7 8" key="1">
    <citation type="journal article" date="2016" name="Nat. Commun.">
        <title>Thousands of microbial genomes shed light on interconnected biogeochemical processes in an aquifer system.</title>
        <authorList>
            <person name="Anantharaman K."/>
            <person name="Brown C.T."/>
            <person name="Hug L.A."/>
            <person name="Sharon I."/>
            <person name="Castelle C.J."/>
            <person name="Probst A.J."/>
            <person name="Thomas B.C."/>
            <person name="Singh A."/>
            <person name="Wilkins M.J."/>
            <person name="Karaoz U."/>
            <person name="Brodie E.L."/>
            <person name="Williams K.H."/>
            <person name="Hubbard S.S."/>
            <person name="Banfield J.F."/>
        </authorList>
    </citation>
    <scope>NUCLEOTIDE SEQUENCE [LARGE SCALE GENOMIC DNA]</scope>
</reference>
<feature type="transmembrane region" description="Helical" evidence="6">
    <location>
        <begin position="133"/>
        <end position="149"/>
    </location>
</feature>
<keyword evidence="3" id="KW-0133">Cell shape</keyword>
<dbReference type="GO" id="GO:0051301">
    <property type="term" value="P:cell division"/>
    <property type="evidence" value="ECO:0007669"/>
    <property type="project" value="InterPro"/>
</dbReference>
<evidence type="ECO:0000256" key="5">
    <source>
        <dbReference type="ARBA" id="ARBA00023136"/>
    </source>
</evidence>
<accession>A0A1G1ZR25</accession>
<dbReference type="PANTHER" id="PTHR30474">
    <property type="entry name" value="CELL CYCLE PROTEIN"/>
    <property type="match status" value="1"/>
</dbReference>
<protein>
    <recommendedName>
        <fullName evidence="9">Rod shape-determining protein RodA</fullName>
    </recommendedName>
</protein>